<keyword evidence="2" id="KW-1185">Reference proteome</keyword>
<comment type="caution">
    <text evidence="1">The sequence shown here is derived from an EMBL/GenBank/DDBJ whole genome shotgun (WGS) entry which is preliminary data.</text>
</comment>
<organism evidence="1 2">
    <name type="scientific">Pseudovibrio ascidiaceicola</name>
    <dbReference type="NCBI Taxonomy" id="285279"/>
    <lineage>
        <taxon>Bacteria</taxon>
        <taxon>Pseudomonadati</taxon>
        <taxon>Pseudomonadota</taxon>
        <taxon>Alphaproteobacteria</taxon>
        <taxon>Hyphomicrobiales</taxon>
        <taxon>Stappiaceae</taxon>
        <taxon>Pseudovibrio</taxon>
    </lineage>
</organism>
<evidence type="ECO:0000313" key="1">
    <source>
        <dbReference type="EMBL" id="SFK93731.1"/>
    </source>
</evidence>
<reference evidence="1 2" key="1">
    <citation type="submission" date="2016-10" db="EMBL/GenBank/DDBJ databases">
        <authorList>
            <person name="Varghese N."/>
            <person name="Submissions S."/>
        </authorList>
    </citation>
    <scope>NUCLEOTIDE SEQUENCE [LARGE SCALE GENOMIC DNA]</scope>
    <source>
        <strain evidence="1 2">DSM 16392</strain>
    </source>
</reference>
<dbReference type="RefSeq" id="WP_093522225.1">
    <property type="nucleotide sequence ID" value="NZ_FOSK01000012.1"/>
</dbReference>
<proteinExistence type="predicted"/>
<evidence type="ECO:0000313" key="2">
    <source>
        <dbReference type="Proteomes" id="UP000199598"/>
    </source>
</evidence>
<dbReference type="EMBL" id="FOSK01000012">
    <property type="protein sequence ID" value="SFK93731.1"/>
    <property type="molecule type" value="Genomic_DNA"/>
</dbReference>
<accession>A0A1I4DP50</accession>
<protein>
    <submittedName>
        <fullName evidence="1">Uncharacterized protein</fullName>
    </submittedName>
</protein>
<dbReference type="Proteomes" id="UP000199598">
    <property type="component" value="Unassembled WGS sequence"/>
</dbReference>
<gene>
    <name evidence="1" type="ORF">SAMN04488518_11214</name>
</gene>
<sequence>MTIKHSTKALIAVGVIAIAAYATFSTGMETSQVLTPAGVHSIKIAGSNLGLRIVGDTSGSSDIKLETSDARGCSLTATTSQSEDGLLTIQFERRGSWGIGWCDPAATLRLPKPMNVNVKMDRLAGDFVGRFKEVAIASEKSVIHFDGSVSRFDLAGEIAAVYLKFDADVPKENIRINVDKLVSDINIARGWKHATSILLEIF</sequence>
<name>A0A1I4DP50_9HYPH</name>